<gene>
    <name evidence="2" type="ORF">LY89DRAFT_603730</name>
</gene>
<dbReference type="STRING" id="149040.A0A132B1J3"/>
<name>A0A132B1J3_MOLSC</name>
<dbReference type="RefSeq" id="XP_018060536.1">
    <property type="nucleotide sequence ID" value="XM_018210323.1"/>
</dbReference>
<feature type="region of interest" description="Disordered" evidence="1">
    <location>
        <begin position="21"/>
        <end position="46"/>
    </location>
</feature>
<dbReference type="KEGG" id="psco:LY89DRAFT_603730"/>
<organism evidence="2 3">
    <name type="scientific">Mollisia scopiformis</name>
    <name type="common">Conifer needle endophyte fungus</name>
    <name type="synonym">Phialocephala scopiformis</name>
    <dbReference type="NCBI Taxonomy" id="149040"/>
    <lineage>
        <taxon>Eukaryota</taxon>
        <taxon>Fungi</taxon>
        <taxon>Dikarya</taxon>
        <taxon>Ascomycota</taxon>
        <taxon>Pezizomycotina</taxon>
        <taxon>Leotiomycetes</taxon>
        <taxon>Helotiales</taxon>
        <taxon>Mollisiaceae</taxon>
        <taxon>Mollisia</taxon>
    </lineage>
</organism>
<evidence type="ECO:0000256" key="1">
    <source>
        <dbReference type="SAM" id="MobiDB-lite"/>
    </source>
</evidence>
<feature type="compositionally biased region" description="Polar residues" evidence="1">
    <location>
        <begin position="21"/>
        <end position="42"/>
    </location>
</feature>
<dbReference type="GeneID" id="28820049"/>
<dbReference type="Proteomes" id="UP000070700">
    <property type="component" value="Unassembled WGS sequence"/>
</dbReference>
<evidence type="ECO:0000313" key="2">
    <source>
        <dbReference type="EMBL" id="KUJ06181.1"/>
    </source>
</evidence>
<dbReference type="InParanoid" id="A0A132B1J3"/>
<accession>A0A132B1J3</accession>
<dbReference type="AlphaFoldDB" id="A0A132B1J3"/>
<dbReference type="OrthoDB" id="4919781at2759"/>
<keyword evidence="3" id="KW-1185">Reference proteome</keyword>
<evidence type="ECO:0000313" key="3">
    <source>
        <dbReference type="Proteomes" id="UP000070700"/>
    </source>
</evidence>
<reference evidence="2 3" key="1">
    <citation type="submission" date="2015-10" db="EMBL/GenBank/DDBJ databases">
        <title>Full genome of DAOMC 229536 Phialocephala scopiformis, a fungal endophyte of spruce producing the potent anti-insectan compound rugulosin.</title>
        <authorList>
            <consortium name="DOE Joint Genome Institute"/>
            <person name="Walker A.K."/>
            <person name="Frasz S.L."/>
            <person name="Seifert K.A."/>
            <person name="Miller J.D."/>
            <person name="Mondo S.J."/>
            <person name="Labutti K."/>
            <person name="Lipzen A."/>
            <person name="Dockter R."/>
            <person name="Kennedy M."/>
            <person name="Grigoriev I.V."/>
            <person name="Spatafora J.W."/>
        </authorList>
    </citation>
    <scope>NUCLEOTIDE SEQUENCE [LARGE SCALE GENOMIC DNA]</scope>
    <source>
        <strain evidence="2 3">CBS 120377</strain>
    </source>
</reference>
<dbReference type="EMBL" id="KQ947453">
    <property type="protein sequence ID" value="KUJ06181.1"/>
    <property type="molecule type" value="Genomic_DNA"/>
</dbReference>
<feature type="non-terminal residue" evidence="2">
    <location>
        <position position="1"/>
    </location>
</feature>
<proteinExistence type="predicted"/>
<sequence length="172" mass="19949">QKTIDPSVDAADLAALLAQISSDRGSPIQQTQYPSPSRSSTVEPPENAMQEYETKCNQALLDDGCRPLFPINLLLQVLTNTDAYHDLLRPWARYPGTSNPEDWQVFSRQLRRWEEFRKWQLGNRRQTVGFSEYLEEQQREFERMGVAAGWTARPDFEQAIRSQWEDEYGHGQ</sequence>
<protein>
    <submittedName>
        <fullName evidence="2">Uncharacterized protein</fullName>
    </submittedName>
</protein>